<evidence type="ECO:0000313" key="3">
    <source>
        <dbReference type="Proteomes" id="UP000199594"/>
    </source>
</evidence>
<dbReference type="Pfam" id="PF03350">
    <property type="entry name" value="UPF0114"/>
    <property type="match status" value="1"/>
</dbReference>
<protein>
    <submittedName>
        <fullName evidence="2">Uncharacterized membrane protein YqhA</fullName>
    </submittedName>
</protein>
<proteinExistence type="predicted"/>
<dbReference type="PANTHER" id="PTHR31721:SF4">
    <property type="entry name" value="OS06G0710300 PROTEIN"/>
    <property type="match status" value="1"/>
</dbReference>
<keyword evidence="1" id="KW-0812">Transmembrane</keyword>
<name>A0A1I7BHK8_9GAMM</name>
<dbReference type="PANTHER" id="PTHR31721">
    <property type="entry name" value="OS06G0710300 PROTEIN"/>
    <property type="match status" value="1"/>
</dbReference>
<organism evidence="2 3">
    <name type="scientific">Halomonas saccharevitans</name>
    <dbReference type="NCBI Taxonomy" id="416872"/>
    <lineage>
        <taxon>Bacteria</taxon>
        <taxon>Pseudomonadati</taxon>
        <taxon>Pseudomonadota</taxon>
        <taxon>Gammaproteobacteria</taxon>
        <taxon>Oceanospirillales</taxon>
        <taxon>Halomonadaceae</taxon>
        <taxon>Halomonas</taxon>
    </lineage>
</organism>
<evidence type="ECO:0000256" key="1">
    <source>
        <dbReference type="SAM" id="Phobius"/>
    </source>
</evidence>
<dbReference type="PIRSF" id="PIRSF026509">
    <property type="entry name" value="UCP026509"/>
    <property type="match status" value="1"/>
</dbReference>
<reference evidence="2 3" key="1">
    <citation type="submission" date="2016-10" db="EMBL/GenBank/DDBJ databases">
        <authorList>
            <person name="de Groot N.N."/>
        </authorList>
    </citation>
    <scope>NUCLEOTIDE SEQUENCE [LARGE SCALE GENOMIC DNA]</scope>
    <source>
        <strain evidence="2 3">CGMCC 1.6493</strain>
    </source>
</reference>
<evidence type="ECO:0000313" key="2">
    <source>
        <dbReference type="EMBL" id="SFT86655.1"/>
    </source>
</evidence>
<dbReference type="AlphaFoldDB" id="A0A1I7BHK8"/>
<dbReference type="OrthoDB" id="9794066at2"/>
<dbReference type="InterPro" id="IPR005134">
    <property type="entry name" value="UPF0114"/>
</dbReference>
<dbReference type="EMBL" id="FPAQ01000026">
    <property type="protein sequence ID" value="SFT86655.1"/>
    <property type="molecule type" value="Genomic_DNA"/>
</dbReference>
<keyword evidence="1" id="KW-0472">Membrane</keyword>
<feature type="transmembrane region" description="Helical" evidence="1">
    <location>
        <begin position="133"/>
        <end position="154"/>
    </location>
</feature>
<keyword evidence="1" id="KW-1133">Transmembrane helix</keyword>
<accession>A0A1I7BHK8</accession>
<gene>
    <name evidence="2" type="ORF">SAMN04487956_12650</name>
</gene>
<dbReference type="Proteomes" id="UP000199594">
    <property type="component" value="Unassembled WGS sequence"/>
</dbReference>
<sequence length="184" mass="20720">MEPEQRPDTRPPRHRGQLERRFEAFLWHSRLMVLMAVIPALLGALVLFIIASLDVLSILADTWRHYLNGGVDIHKTVVTDIIVAVDIYLIALVLMIFSLGVYKLFVSRIEPAEGRDPHHPFNVSSLDQLKDKIARVVILAVIIEFFRAVVGISFDTPLDAIYLALSVLALSLALYLMALAHKQE</sequence>
<feature type="transmembrane region" description="Helical" evidence="1">
    <location>
        <begin position="31"/>
        <end position="53"/>
    </location>
</feature>
<dbReference type="RefSeq" id="WP_089850624.1">
    <property type="nucleotide sequence ID" value="NZ_FPAQ01000026.1"/>
</dbReference>
<feature type="transmembrane region" description="Helical" evidence="1">
    <location>
        <begin position="160"/>
        <end position="180"/>
    </location>
</feature>
<feature type="transmembrane region" description="Helical" evidence="1">
    <location>
        <begin position="81"/>
        <end position="105"/>
    </location>
</feature>